<dbReference type="RefSeq" id="WP_083082278.1">
    <property type="nucleotide sequence ID" value="NZ_MVHU01000034.1"/>
</dbReference>
<comment type="PTM">
    <text evidence="11">The Fe-S cluster can be nitrosylated by nitric oxide (NO).</text>
</comment>
<evidence type="ECO:0000256" key="9">
    <source>
        <dbReference type="ARBA" id="ARBA00023157"/>
    </source>
</evidence>
<comment type="cofactor">
    <cofactor evidence="11">
        <name>[4Fe-4S] cluster</name>
        <dbReference type="ChEBI" id="CHEBI:49883"/>
    </cofactor>
    <text evidence="11">Binds 1 [4Fe-4S] cluster per subunit. Following nitrosylation of the [4Fe-4S] cluster binds 1 [4Fe-8(NO)] cluster per subunit.</text>
</comment>
<accession>A0A1X0DY78</accession>
<dbReference type="GO" id="GO:0035731">
    <property type="term" value="F:dinitrosyl-iron complex binding"/>
    <property type="evidence" value="ECO:0007669"/>
    <property type="project" value="UniProtKB-UniRule"/>
</dbReference>
<dbReference type="EMBL" id="MVHU01000034">
    <property type="protein sequence ID" value="ORA77287.1"/>
    <property type="molecule type" value="Genomic_DNA"/>
</dbReference>
<comment type="PTM">
    <text evidence="11">Upon Fe-S cluster removal intramolecular disulfide bonds are formed.</text>
</comment>
<dbReference type="HAMAP" id="MF_01479">
    <property type="entry name" value="WhiB"/>
    <property type="match status" value="1"/>
</dbReference>
<evidence type="ECO:0000256" key="11">
    <source>
        <dbReference type="HAMAP-Rule" id="MF_01479"/>
    </source>
</evidence>
<keyword evidence="5 11" id="KW-0408">Iron</keyword>
<keyword evidence="10 11" id="KW-0804">Transcription</keyword>
<evidence type="ECO:0000256" key="2">
    <source>
        <dbReference type="ARBA" id="ARBA00006597"/>
    </source>
</evidence>
<dbReference type="GO" id="GO:0051539">
    <property type="term" value="F:4 iron, 4 sulfur cluster binding"/>
    <property type="evidence" value="ECO:0007669"/>
    <property type="project" value="UniProtKB-UniRule"/>
</dbReference>
<keyword evidence="7 11" id="KW-0805">Transcription regulation</keyword>
<comment type="subcellular location">
    <subcellularLocation>
        <location evidence="1 11">Cytoplasm</location>
    </subcellularLocation>
</comment>
<comment type="similarity">
    <text evidence="2 11">Belongs to the WhiB family.</text>
</comment>
<evidence type="ECO:0000256" key="5">
    <source>
        <dbReference type="ARBA" id="ARBA00023004"/>
    </source>
</evidence>
<evidence type="ECO:0000256" key="1">
    <source>
        <dbReference type="ARBA" id="ARBA00004496"/>
    </source>
</evidence>
<evidence type="ECO:0000259" key="12">
    <source>
        <dbReference type="PROSITE" id="PS51674"/>
    </source>
</evidence>
<reference evidence="13 14" key="1">
    <citation type="submission" date="2017-02" db="EMBL/GenBank/DDBJ databases">
        <title>The new phylogeny of genus Mycobacterium.</title>
        <authorList>
            <person name="Tortoli E."/>
            <person name="Trovato A."/>
            <person name="Cirillo D.M."/>
        </authorList>
    </citation>
    <scope>NUCLEOTIDE SEQUENCE [LARGE SCALE GENOMIC DNA]</scope>
    <source>
        <strain evidence="13 14">DSM 45093</strain>
    </source>
</reference>
<feature type="binding site" evidence="11">
    <location>
        <position position="99"/>
    </location>
    <ligand>
        <name>[4Fe-4S] cluster</name>
        <dbReference type="ChEBI" id="CHEBI:49883"/>
    </ligand>
</feature>
<evidence type="ECO:0000256" key="6">
    <source>
        <dbReference type="ARBA" id="ARBA00023014"/>
    </source>
</evidence>
<dbReference type="GO" id="GO:0045892">
    <property type="term" value="P:negative regulation of DNA-templated transcription"/>
    <property type="evidence" value="ECO:0007669"/>
    <property type="project" value="TreeGrafter"/>
</dbReference>
<dbReference type="InterPro" id="IPR034768">
    <property type="entry name" value="4FE4S_WBL"/>
</dbReference>
<keyword evidence="11" id="KW-0963">Cytoplasm</keyword>
<proteinExistence type="inferred from homology"/>
<dbReference type="AlphaFoldDB" id="A0A1X0DY78"/>
<organism evidence="13 14">
    <name type="scientific">Mycolicibacter kumamotonensis</name>
    <dbReference type="NCBI Taxonomy" id="354243"/>
    <lineage>
        <taxon>Bacteria</taxon>
        <taxon>Bacillati</taxon>
        <taxon>Actinomycetota</taxon>
        <taxon>Actinomycetes</taxon>
        <taxon>Mycobacteriales</taxon>
        <taxon>Mycobacteriaceae</taxon>
        <taxon>Mycolicibacter</taxon>
    </lineage>
</organism>
<evidence type="ECO:0000313" key="14">
    <source>
        <dbReference type="Proteomes" id="UP000192713"/>
    </source>
</evidence>
<dbReference type="Proteomes" id="UP000192713">
    <property type="component" value="Unassembled WGS sequence"/>
</dbReference>
<keyword evidence="8 11" id="KW-0238">DNA-binding</keyword>
<comment type="function">
    <text evidence="11">Acts as a transcriptional regulator. Probably redox-responsive. The apo- but not holo-form probably binds DNA.</text>
</comment>
<gene>
    <name evidence="11" type="primary">whiB</name>
    <name evidence="13" type="ORF">BST28_18660</name>
</gene>
<dbReference type="InterPro" id="IPR003482">
    <property type="entry name" value="Whib"/>
</dbReference>
<feature type="domain" description="4Fe-4S Wbl-type" evidence="12">
    <location>
        <begin position="66"/>
        <end position="123"/>
    </location>
</feature>
<evidence type="ECO:0000256" key="3">
    <source>
        <dbReference type="ARBA" id="ARBA00022485"/>
    </source>
</evidence>
<protein>
    <recommendedName>
        <fullName evidence="11">Transcriptional regulator WhiB</fullName>
    </recommendedName>
</protein>
<evidence type="ECO:0000313" key="13">
    <source>
        <dbReference type="EMBL" id="ORA77287.1"/>
    </source>
</evidence>
<dbReference type="PROSITE" id="PS51674">
    <property type="entry name" value="4FE4S_WBL"/>
    <property type="match status" value="1"/>
</dbReference>
<dbReference type="GO" id="GO:0046872">
    <property type="term" value="F:metal ion binding"/>
    <property type="evidence" value="ECO:0007669"/>
    <property type="project" value="UniProtKB-KW"/>
</dbReference>
<evidence type="ECO:0000256" key="7">
    <source>
        <dbReference type="ARBA" id="ARBA00023015"/>
    </source>
</evidence>
<dbReference type="GO" id="GO:0003677">
    <property type="term" value="F:DNA binding"/>
    <property type="evidence" value="ECO:0007669"/>
    <property type="project" value="UniProtKB-UniRule"/>
</dbReference>
<keyword evidence="9 11" id="KW-1015">Disulfide bond</keyword>
<evidence type="ECO:0000256" key="4">
    <source>
        <dbReference type="ARBA" id="ARBA00022723"/>
    </source>
</evidence>
<evidence type="ECO:0000256" key="10">
    <source>
        <dbReference type="ARBA" id="ARBA00023163"/>
    </source>
</evidence>
<feature type="binding site" evidence="11">
    <location>
        <position position="67"/>
    </location>
    <ligand>
        <name>[4Fe-4S] cluster</name>
        <dbReference type="ChEBI" id="CHEBI:49883"/>
    </ligand>
</feature>
<name>A0A1X0DY78_9MYCO</name>
<dbReference type="GO" id="GO:0047134">
    <property type="term" value="F:protein-disulfide reductase [NAD(P)H] activity"/>
    <property type="evidence" value="ECO:0007669"/>
    <property type="project" value="TreeGrafter"/>
</dbReference>
<dbReference type="PANTHER" id="PTHR38839">
    <property type="entry name" value="TRANSCRIPTIONAL REGULATOR WHID-RELATED"/>
    <property type="match status" value="1"/>
</dbReference>
<dbReference type="PANTHER" id="PTHR38839:SF4">
    <property type="entry name" value="TRANSCRIPTIONAL REGULATOR WHIB"/>
    <property type="match status" value="1"/>
</dbReference>
<keyword evidence="4 11" id="KW-0479">Metal-binding</keyword>
<keyword evidence="3 11" id="KW-0004">4Fe-4S</keyword>
<keyword evidence="6 11" id="KW-0411">Iron-sulfur</keyword>
<dbReference type="GO" id="GO:0045454">
    <property type="term" value="P:cell redox homeostasis"/>
    <property type="evidence" value="ECO:0007669"/>
    <property type="project" value="TreeGrafter"/>
</dbReference>
<comment type="caution">
    <text evidence="13">The sequence shown here is derived from an EMBL/GenBank/DDBJ whole genome shotgun (WGS) entry which is preliminary data.</text>
</comment>
<feature type="binding site" evidence="11">
    <location>
        <position position="90"/>
    </location>
    <ligand>
        <name>[4Fe-4S] cluster</name>
        <dbReference type="ChEBI" id="CHEBI:49883"/>
    </ligand>
</feature>
<evidence type="ECO:0000256" key="8">
    <source>
        <dbReference type="ARBA" id="ARBA00023125"/>
    </source>
</evidence>
<feature type="binding site" evidence="11">
    <location>
        <position position="93"/>
    </location>
    <ligand>
        <name>[4Fe-4S] cluster</name>
        <dbReference type="ChEBI" id="CHEBI:49883"/>
    </ligand>
</feature>
<dbReference type="Pfam" id="PF02467">
    <property type="entry name" value="Whib"/>
    <property type="match status" value="1"/>
</dbReference>
<sequence length="175" mass="19754">MPDNESQDEPTYDLVVPFENHRSAPTTPADPVSPPSVPLTAQHRALQRWFADRITDTGGDWRERALCAQVDPEIFHPEKGGSPRPAKLICRMCPVQVECLETALANNEMFGIWGGLTAHERTAFRRGTARERTHCKNGHEYTPENTRISTSGARRCRTCDNAYQRDAVRRRRAGL</sequence>
<dbReference type="GO" id="GO:0005737">
    <property type="term" value="C:cytoplasm"/>
    <property type="evidence" value="ECO:0007669"/>
    <property type="project" value="UniProtKB-SubCell"/>
</dbReference>